<organism evidence="2 3">
    <name type="scientific">Glaciimonas soli</name>
    <dbReference type="NCBI Taxonomy" id="2590999"/>
    <lineage>
        <taxon>Bacteria</taxon>
        <taxon>Pseudomonadati</taxon>
        <taxon>Pseudomonadota</taxon>
        <taxon>Betaproteobacteria</taxon>
        <taxon>Burkholderiales</taxon>
        <taxon>Oxalobacteraceae</taxon>
        <taxon>Glaciimonas</taxon>
    </lineage>
</organism>
<keyword evidence="3" id="KW-1185">Reference proteome</keyword>
<proteinExistence type="predicted"/>
<dbReference type="PROSITE" id="PS51186">
    <property type="entry name" value="GNAT"/>
    <property type="match status" value="1"/>
</dbReference>
<dbReference type="InterPro" id="IPR016181">
    <property type="entry name" value="Acyl_CoA_acyltransferase"/>
</dbReference>
<dbReference type="GO" id="GO:0005737">
    <property type="term" value="C:cytoplasm"/>
    <property type="evidence" value="ECO:0007669"/>
    <property type="project" value="TreeGrafter"/>
</dbReference>
<dbReference type="AlphaFoldDB" id="A0A843YHH4"/>
<dbReference type="OrthoDB" id="9795206at2"/>
<dbReference type="PANTHER" id="PTHR43441:SF11">
    <property type="entry name" value="RIBOSOMAL-PROTEIN-SERINE ACETYLTRANSFERASE"/>
    <property type="match status" value="1"/>
</dbReference>
<protein>
    <submittedName>
        <fullName evidence="2">GNAT family N-acetyltransferase</fullName>
    </submittedName>
</protein>
<dbReference type="Pfam" id="PF13302">
    <property type="entry name" value="Acetyltransf_3"/>
    <property type="match status" value="1"/>
</dbReference>
<sequence>MTFMIEGSAISIRHVRKSDLIKLIPLMNNLQMRGQYLPSSITSPDLIEKNFDADQMSTDVKETLLIVDKKDNIIGSLWHFKSVPYFNAREIGYTLYALEQRGQGIVSEAVRLLSAYLFKSRMINRLEIRMDTNNIASEKVAIKCGYQKEGISRAANFVNGKNVDMFIYSLLRNEWECAQEKHQASENNN</sequence>
<evidence type="ECO:0000313" key="3">
    <source>
        <dbReference type="Proteomes" id="UP000451565"/>
    </source>
</evidence>
<feature type="domain" description="N-acetyltransferase" evidence="1">
    <location>
        <begin position="10"/>
        <end position="173"/>
    </location>
</feature>
<comment type="caution">
    <text evidence="2">The sequence shown here is derived from an EMBL/GenBank/DDBJ whole genome shotgun (WGS) entry which is preliminary data.</text>
</comment>
<gene>
    <name evidence="2" type="ORF">GEV47_00470</name>
</gene>
<dbReference type="EMBL" id="WINI01000001">
    <property type="protein sequence ID" value="MQQ99158.1"/>
    <property type="molecule type" value="Genomic_DNA"/>
</dbReference>
<dbReference type="InterPro" id="IPR000182">
    <property type="entry name" value="GNAT_dom"/>
</dbReference>
<dbReference type="PANTHER" id="PTHR43441">
    <property type="entry name" value="RIBOSOMAL-PROTEIN-SERINE ACETYLTRANSFERASE"/>
    <property type="match status" value="1"/>
</dbReference>
<reference evidence="2 3" key="1">
    <citation type="submission" date="2019-10" db="EMBL/GenBank/DDBJ databases">
        <title>Glaciimonas soli sp. nov., a psychrophilic bacterium isolated from the forest soil of a high elevation mountain in Taiwan.</title>
        <authorList>
            <person name="Wang L.-T."/>
            <person name="Shieh W.Y."/>
        </authorList>
    </citation>
    <scope>NUCLEOTIDE SEQUENCE [LARGE SCALE GENOMIC DNA]</scope>
    <source>
        <strain evidence="2 3">GS1</strain>
    </source>
</reference>
<dbReference type="GO" id="GO:0008999">
    <property type="term" value="F:protein-N-terminal-alanine acetyltransferase activity"/>
    <property type="evidence" value="ECO:0007669"/>
    <property type="project" value="TreeGrafter"/>
</dbReference>
<dbReference type="Gene3D" id="3.40.630.30">
    <property type="match status" value="1"/>
</dbReference>
<dbReference type="Proteomes" id="UP000451565">
    <property type="component" value="Unassembled WGS sequence"/>
</dbReference>
<dbReference type="InterPro" id="IPR051908">
    <property type="entry name" value="Ribosomal_N-acetyltransferase"/>
</dbReference>
<dbReference type="SUPFAM" id="SSF55729">
    <property type="entry name" value="Acyl-CoA N-acyltransferases (Nat)"/>
    <property type="match status" value="1"/>
</dbReference>
<evidence type="ECO:0000313" key="2">
    <source>
        <dbReference type="EMBL" id="MQQ99158.1"/>
    </source>
</evidence>
<evidence type="ECO:0000259" key="1">
    <source>
        <dbReference type="PROSITE" id="PS51186"/>
    </source>
</evidence>
<dbReference type="GO" id="GO:1990189">
    <property type="term" value="F:protein N-terminal-serine acetyltransferase activity"/>
    <property type="evidence" value="ECO:0007669"/>
    <property type="project" value="TreeGrafter"/>
</dbReference>
<keyword evidence="2" id="KW-0808">Transferase</keyword>
<name>A0A843YHH4_9BURK</name>
<accession>A0A843YHH4</accession>